<name>H8ZKU6_9NOCA</name>
<evidence type="ECO:0000313" key="1">
    <source>
        <dbReference type="EMBL" id="AEX65068.1"/>
    </source>
</evidence>
<dbReference type="EMBL" id="JN241636">
    <property type="protein sequence ID" value="AEX65068.1"/>
    <property type="molecule type" value="Genomic_DNA"/>
</dbReference>
<organism evidence="1">
    <name type="scientific">Rhodococcus sp. Mel</name>
    <dbReference type="NCBI Taxonomy" id="1093626"/>
    <lineage>
        <taxon>Bacteria</taxon>
        <taxon>Bacillati</taxon>
        <taxon>Actinomycetota</taxon>
        <taxon>Actinomycetes</taxon>
        <taxon>Mycobacteriales</taxon>
        <taxon>Nocardiaceae</taxon>
        <taxon>Rhodococcus</taxon>
    </lineage>
</organism>
<protein>
    <submittedName>
        <fullName evidence="1">Uncharacterized protein</fullName>
    </submittedName>
</protein>
<reference evidence="1" key="1">
    <citation type="journal article" date="2012" name="Appl. Environ. Microbiol.">
        <title>Plasmid localization and organization of melamine degradation genes in Rhodococcus sp. strain Mel.</title>
        <authorList>
            <person name="Dodge A.G."/>
            <person name="Wackett L.P."/>
            <person name="Sadowsky M.J."/>
        </authorList>
    </citation>
    <scope>NUCLEOTIDE SEQUENCE</scope>
    <source>
        <strain evidence="1">Mel</strain>
        <plasmid evidence="1">pMel2</plasmid>
    </source>
</reference>
<accession>H8ZKU6</accession>
<sequence length="101" mass="11434">MFESWQHSPTLHVFDPPRPVEVALLPTLSWAFMTAGRSPVSLETRAFGLRVERSQPGRQLAWIRANSGSWIGLVICEVESSNSKCSVQSQFWLPPDRIRVL</sequence>
<dbReference type="AlphaFoldDB" id="H8ZKU6"/>
<geneLocation type="plasmid" evidence="1">
    <name>pMel2</name>
</geneLocation>
<keyword evidence="1" id="KW-0614">Plasmid</keyword>
<proteinExistence type="predicted"/>